<dbReference type="InterPro" id="IPR036291">
    <property type="entry name" value="NAD(P)-bd_dom_sf"/>
</dbReference>
<dbReference type="AlphaFoldDB" id="A0A161VE22"/>
<dbReference type="PANTHER" id="PTHR48079:SF6">
    <property type="entry name" value="NAD(P)-BINDING DOMAIN-CONTAINING PROTEIN-RELATED"/>
    <property type="match status" value="1"/>
</dbReference>
<accession>A0A161VE22</accession>
<protein>
    <submittedName>
        <fullName evidence="1">Nucleoside-diphosphate-sugar epimerase</fullName>
    </submittedName>
</protein>
<dbReference type="InterPro" id="IPR051783">
    <property type="entry name" value="NAD(P)-dependent_oxidoreduct"/>
</dbReference>
<dbReference type="STRING" id="708197.A0A161VE22"/>
<proteinExistence type="predicted"/>
<dbReference type="SUPFAM" id="SSF51735">
    <property type="entry name" value="NAD(P)-binding Rossmann-fold domains"/>
    <property type="match status" value="1"/>
</dbReference>
<dbReference type="EMBL" id="LFIV01000322">
    <property type="protein sequence ID" value="KZL63765.1"/>
    <property type="molecule type" value="Genomic_DNA"/>
</dbReference>
<dbReference type="Gene3D" id="3.40.50.720">
    <property type="entry name" value="NAD(P)-binding Rossmann-like Domain"/>
    <property type="match status" value="1"/>
</dbReference>
<organism evidence="1 2">
    <name type="scientific">Colletotrichum tofieldiae</name>
    <dbReference type="NCBI Taxonomy" id="708197"/>
    <lineage>
        <taxon>Eukaryota</taxon>
        <taxon>Fungi</taxon>
        <taxon>Dikarya</taxon>
        <taxon>Ascomycota</taxon>
        <taxon>Pezizomycotina</taxon>
        <taxon>Sordariomycetes</taxon>
        <taxon>Hypocreomycetidae</taxon>
        <taxon>Glomerellales</taxon>
        <taxon>Glomerellaceae</taxon>
        <taxon>Colletotrichum</taxon>
        <taxon>Colletotrichum spaethianum species complex</taxon>
    </lineage>
</organism>
<keyword evidence="2" id="KW-1185">Reference proteome</keyword>
<dbReference type="Proteomes" id="UP000076552">
    <property type="component" value="Unassembled WGS sequence"/>
</dbReference>
<name>A0A161VE22_9PEZI</name>
<dbReference type="GO" id="GO:0005737">
    <property type="term" value="C:cytoplasm"/>
    <property type="evidence" value="ECO:0007669"/>
    <property type="project" value="TreeGrafter"/>
</dbReference>
<dbReference type="GO" id="GO:0004029">
    <property type="term" value="F:aldehyde dehydrogenase (NAD+) activity"/>
    <property type="evidence" value="ECO:0007669"/>
    <property type="project" value="TreeGrafter"/>
</dbReference>
<dbReference type="PANTHER" id="PTHR48079">
    <property type="entry name" value="PROTEIN YEEZ"/>
    <property type="match status" value="1"/>
</dbReference>
<sequence length="334" mass="36266">MAPKLFITGQHPDLTLALLVRSEDKAEQVRAKYPNARIVLGSLDDSDIIRRAAAWADIVLHTADSSDHENSAKAIAAGLAEGHFTSRTGYSLHVGGTGILTYLDSEVKKTFGEPDVKVFNDLEGVDELVNLPDAAFHCNIDNIVLETGTKYADRVKTAIICPPSMYGTGRGPVSGRGRQVYELTSFIIKQKFCPRIGRGLARWNNVHVYDLSNIIGLLTEAALDASGSRGDESEIWGPRGYFLTENGEHTWGELAVQIGREVLKQGLADGDLEAKEWSMDEALKSPAGFDAASWGMNSRAKALRAKKVLGWQPAQHGLVDEIPSIVKSEAARLG</sequence>
<evidence type="ECO:0000313" key="1">
    <source>
        <dbReference type="EMBL" id="KZL63765.1"/>
    </source>
</evidence>
<evidence type="ECO:0000313" key="2">
    <source>
        <dbReference type="Proteomes" id="UP000076552"/>
    </source>
</evidence>
<gene>
    <name evidence="1" type="ORF">CT0861_06046</name>
</gene>
<comment type="caution">
    <text evidence="1">The sequence shown here is derived from an EMBL/GenBank/DDBJ whole genome shotgun (WGS) entry which is preliminary data.</text>
</comment>
<reference evidence="1 2" key="1">
    <citation type="submission" date="2015-06" db="EMBL/GenBank/DDBJ databases">
        <title>Survival trade-offs in plant roots during colonization by closely related pathogenic and mutualistic fungi.</title>
        <authorList>
            <person name="Hacquard S."/>
            <person name="Kracher B."/>
            <person name="Hiruma K."/>
            <person name="Weinman A."/>
            <person name="Muench P."/>
            <person name="Garrido Oter R."/>
            <person name="Ver Loren van Themaat E."/>
            <person name="Dallerey J.-F."/>
            <person name="Damm U."/>
            <person name="Henrissat B."/>
            <person name="Lespinet O."/>
            <person name="Thon M."/>
            <person name="Kemen E."/>
            <person name="McHardy A.C."/>
            <person name="Schulze-Lefert P."/>
            <person name="O'Connell R.J."/>
        </authorList>
    </citation>
    <scope>NUCLEOTIDE SEQUENCE [LARGE SCALE GENOMIC DNA]</scope>
    <source>
        <strain evidence="1 2">0861</strain>
    </source>
</reference>